<evidence type="ECO:0000256" key="1">
    <source>
        <dbReference type="ARBA" id="ARBA00022630"/>
    </source>
</evidence>
<evidence type="ECO:0000256" key="3">
    <source>
        <dbReference type="ARBA" id="ARBA00022991"/>
    </source>
</evidence>
<gene>
    <name evidence="6" type="ORF">ABVK25_004381</name>
</gene>
<dbReference type="Proteomes" id="UP001590951">
    <property type="component" value="Unassembled WGS sequence"/>
</dbReference>
<keyword evidence="3" id="KW-0157">Chromophore</keyword>
<feature type="region of interest" description="Disordered" evidence="4">
    <location>
        <begin position="69"/>
        <end position="173"/>
    </location>
</feature>
<feature type="compositionally biased region" description="Polar residues" evidence="4">
    <location>
        <begin position="140"/>
        <end position="157"/>
    </location>
</feature>
<name>A0ABR4BCK0_9LECA</name>
<feature type="compositionally biased region" description="Polar residues" evidence="4">
    <location>
        <begin position="103"/>
        <end position="113"/>
    </location>
</feature>
<dbReference type="PANTHER" id="PTHR47429">
    <property type="entry name" value="PROTEIN TWIN LOV 1"/>
    <property type="match status" value="1"/>
</dbReference>
<feature type="domain" description="PAC" evidence="5">
    <location>
        <begin position="424"/>
        <end position="477"/>
    </location>
</feature>
<proteinExistence type="predicted"/>
<feature type="compositionally biased region" description="Low complexity" evidence="4">
    <location>
        <begin position="158"/>
        <end position="170"/>
    </location>
</feature>
<reference evidence="6 7" key="1">
    <citation type="submission" date="2024-09" db="EMBL/GenBank/DDBJ databases">
        <title>Rethinking Asexuality: The Enigmatic Case of Functional Sexual Genes in Lepraria (Stereocaulaceae).</title>
        <authorList>
            <person name="Doellman M."/>
            <person name="Sun Y."/>
            <person name="Barcenas-Pena A."/>
            <person name="Lumbsch H.T."/>
            <person name="Grewe F."/>
        </authorList>
    </citation>
    <scope>NUCLEOTIDE SEQUENCE [LARGE SCALE GENOMIC DNA]</scope>
    <source>
        <strain evidence="6 7">Grewe 0041</strain>
    </source>
</reference>
<keyword evidence="2" id="KW-0288">FMN</keyword>
<dbReference type="SUPFAM" id="SSF55785">
    <property type="entry name" value="PYP-like sensor domain (PAS domain)"/>
    <property type="match status" value="1"/>
</dbReference>
<evidence type="ECO:0000256" key="2">
    <source>
        <dbReference type="ARBA" id="ARBA00022643"/>
    </source>
</evidence>
<dbReference type="Pfam" id="PF13426">
    <property type="entry name" value="PAS_9"/>
    <property type="match status" value="1"/>
</dbReference>
<dbReference type="InterPro" id="IPR000014">
    <property type="entry name" value="PAS"/>
</dbReference>
<sequence length="750" mass="83064">MHENFPLDVPFPLDIPNACLVTLTDFDTPATVVSQAMPAAHMPLRQYSSQQGMRQLDGLRQYAPHEANINTVNHDPSSQSNGAYQKKFPPIGVHDFQEFPTRRPTTANPTKASSKVRYDAPSPMPSFHHPPPMQSPEPPSGQNGAPSATHTRPQGHQASRSASPISRMSSNGTYETQATSFDLPALQAQSALPESDQMEPLTGDLAGSFDLVAPPEGDSQAFSLEHRSEQLFSRGHLEIIFSHPSSLLRFTAFLSTHRPQSVPILIYYLDALKALKVIKYANAIAEALSPIPGHHFTANLAQPTINRELEDKAASAFAVLTREDLPAFITNLYIQVVSLSISQRITGTLAPHLREASEGLAEVFCLTDPSRPDNPIVFASEEFHRTTQYGMSYAIGRNCRFLQGPKTTPRSAQRLGEAIRSGKEHCEVFLNYRRDGSPFMNMLMIAPLCDSRGKIRYFIGAQVDVSGLVKDCTDLETLQRLVVQEQTGQNDADGDDQQEAKDDFQDLSEMLNMAELETVRKYGGRMHREYEDEEGDPSRTVAPHMPRLLLQEPTADVHQAFEHGTRQSGRLSGIYQNYLLIRPFPSFRILFASPTLRVPGILQSPFMDKIGGSSRVRDELSTALREGRGVTAKVRWLSKIDEDGRNRWIHCTPLLGSNGQIGVWMVVLIDDDQEPNRRWKQAPPVAPHRGRVYSSARDRQDRVGSSADPIIGRSGSVQGDCPPRSPQNYNPRKGGQNGSLRSASPNSVLI</sequence>
<evidence type="ECO:0000259" key="5">
    <source>
        <dbReference type="PROSITE" id="PS50113"/>
    </source>
</evidence>
<comment type="caution">
    <text evidence="6">The sequence shown here is derived from an EMBL/GenBank/DDBJ whole genome shotgun (WGS) entry which is preliminary data.</text>
</comment>
<dbReference type="EMBL" id="JBHFEH010000011">
    <property type="protein sequence ID" value="KAL2055573.1"/>
    <property type="molecule type" value="Genomic_DNA"/>
</dbReference>
<feature type="compositionally biased region" description="Pro residues" evidence="4">
    <location>
        <begin position="122"/>
        <end position="139"/>
    </location>
</feature>
<evidence type="ECO:0000313" key="7">
    <source>
        <dbReference type="Proteomes" id="UP001590951"/>
    </source>
</evidence>
<feature type="compositionally biased region" description="Polar residues" evidence="4">
    <location>
        <begin position="738"/>
        <end position="750"/>
    </location>
</feature>
<protein>
    <recommendedName>
        <fullName evidence="5">PAC domain-containing protein</fullName>
    </recommendedName>
</protein>
<dbReference type="InterPro" id="IPR035965">
    <property type="entry name" value="PAS-like_dom_sf"/>
</dbReference>
<evidence type="ECO:0000256" key="4">
    <source>
        <dbReference type="SAM" id="MobiDB-lite"/>
    </source>
</evidence>
<feature type="region of interest" description="Disordered" evidence="4">
    <location>
        <begin position="676"/>
        <end position="750"/>
    </location>
</feature>
<feature type="compositionally biased region" description="Polar residues" evidence="4">
    <location>
        <begin position="69"/>
        <end position="83"/>
    </location>
</feature>
<dbReference type="PANTHER" id="PTHR47429:SF9">
    <property type="entry name" value="PAS DOMAIN-CONTAINING PROTEIN"/>
    <property type="match status" value="1"/>
</dbReference>
<dbReference type="Gene3D" id="3.30.450.20">
    <property type="entry name" value="PAS domain"/>
    <property type="match status" value="1"/>
</dbReference>
<keyword evidence="7" id="KW-1185">Reference proteome</keyword>
<keyword evidence="1" id="KW-0285">Flavoprotein</keyword>
<dbReference type="PROSITE" id="PS50113">
    <property type="entry name" value="PAC"/>
    <property type="match status" value="1"/>
</dbReference>
<organism evidence="6 7">
    <name type="scientific">Lepraria finkii</name>
    <dbReference type="NCBI Taxonomy" id="1340010"/>
    <lineage>
        <taxon>Eukaryota</taxon>
        <taxon>Fungi</taxon>
        <taxon>Dikarya</taxon>
        <taxon>Ascomycota</taxon>
        <taxon>Pezizomycotina</taxon>
        <taxon>Lecanoromycetes</taxon>
        <taxon>OSLEUM clade</taxon>
        <taxon>Lecanoromycetidae</taxon>
        <taxon>Lecanorales</taxon>
        <taxon>Lecanorineae</taxon>
        <taxon>Stereocaulaceae</taxon>
        <taxon>Lepraria</taxon>
    </lineage>
</organism>
<accession>A0ABR4BCK0</accession>
<evidence type="ECO:0000313" key="6">
    <source>
        <dbReference type="EMBL" id="KAL2055573.1"/>
    </source>
</evidence>
<dbReference type="InterPro" id="IPR000700">
    <property type="entry name" value="PAS-assoc_C"/>
</dbReference>
<feature type="region of interest" description="Disordered" evidence="4">
    <location>
        <begin position="197"/>
        <end position="218"/>
    </location>
</feature>